<sequence length="407" mass="46181">MDGCINKQEDIDIKDYPAMMETSHSHVRYVSNNDSSSQEDEAGDKLSELPDDILVDIVGRLDLRTTVRAGAASRRWRHIPRLLPDLKIDVYELRPARPSPQSVDLALTAYAAATSWLLAPSTRRTIRTLVLSFYLIDPHLQTIGRAVEDVAERGGLEFLQFTMWTRPGSGDLDRDGESVGRLFMSFFDTYPTAFKCLTSLELEKIRFSESDISVLLNTCSKLRYLSLTECDSGPASHVKIDAPDSEICILKLQACGYRTVELVNVPKLAALYCTEWCGDNPPMRFGYVPCLKIISVSFACLVWQEPFKLSEWLPNCRNLYNLSLDFQDEKISWHTCNRNKCEDSAEKTNVPWDSSNFQHPSLTLLQIEGFAVEKTVMRYLRQLLCINPLFSVGNDGPLCHWFLLFVV</sequence>
<dbReference type="InterPro" id="IPR055411">
    <property type="entry name" value="LRR_FXL15/At3g58940/PEG3-like"/>
</dbReference>
<dbReference type="InterPro" id="IPR036047">
    <property type="entry name" value="F-box-like_dom_sf"/>
</dbReference>
<dbReference type="InterPro" id="IPR032675">
    <property type="entry name" value="LRR_dom_sf"/>
</dbReference>
<dbReference type="SUPFAM" id="SSF52047">
    <property type="entry name" value="RNI-like"/>
    <property type="match status" value="1"/>
</dbReference>
<dbReference type="Pfam" id="PF24758">
    <property type="entry name" value="LRR_At5g56370"/>
    <property type="match status" value="1"/>
</dbReference>
<dbReference type="Pfam" id="PF12937">
    <property type="entry name" value="F-box-like"/>
    <property type="match status" value="1"/>
</dbReference>
<dbReference type="Gene3D" id="3.80.10.10">
    <property type="entry name" value="Ribonuclease Inhibitor"/>
    <property type="match status" value="1"/>
</dbReference>
<organism evidence="2 3">
    <name type="scientific">Eleusine coracana subsp. coracana</name>
    <dbReference type="NCBI Taxonomy" id="191504"/>
    <lineage>
        <taxon>Eukaryota</taxon>
        <taxon>Viridiplantae</taxon>
        <taxon>Streptophyta</taxon>
        <taxon>Embryophyta</taxon>
        <taxon>Tracheophyta</taxon>
        <taxon>Spermatophyta</taxon>
        <taxon>Magnoliopsida</taxon>
        <taxon>Liliopsida</taxon>
        <taxon>Poales</taxon>
        <taxon>Poaceae</taxon>
        <taxon>PACMAD clade</taxon>
        <taxon>Chloridoideae</taxon>
        <taxon>Cynodonteae</taxon>
        <taxon>Eleusininae</taxon>
        <taxon>Eleusine</taxon>
    </lineage>
</organism>
<keyword evidence="3" id="KW-1185">Reference proteome</keyword>
<protein>
    <recommendedName>
        <fullName evidence="1">F-box domain-containing protein</fullName>
    </recommendedName>
</protein>
<accession>A0AAV5FTD0</accession>
<dbReference type="Proteomes" id="UP001054889">
    <property type="component" value="Unassembled WGS sequence"/>
</dbReference>
<dbReference type="AlphaFoldDB" id="A0AAV5FTD0"/>
<proteinExistence type="predicted"/>
<dbReference type="PROSITE" id="PS50181">
    <property type="entry name" value="FBOX"/>
    <property type="match status" value="1"/>
</dbReference>
<name>A0AAV5FTD0_ELECO</name>
<dbReference type="SUPFAM" id="SSF81383">
    <property type="entry name" value="F-box domain"/>
    <property type="match status" value="1"/>
</dbReference>
<reference evidence="2" key="1">
    <citation type="journal article" date="2018" name="DNA Res.">
        <title>Multiple hybrid de novo genome assembly of finger millet, an orphan allotetraploid crop.</title>
        <authorList>
            <person name="Hatakeyama M."/>
            <person name="Aluri S."/>
            <person name="Balachadran M.T."/>
            <person name="Sivarajan S.R."/>
            <person name="Patrignani A."/>
            <person name="Gruter S."/>
            <person name="Poveda L."/>
            <person name="Shimizu-Inatsugi R."/>
            <person name="Baeten J."/>
            <person name="Francoijs K.J."/>
            <person name="Nataraja K.N."/>
            <person name="Reddy Y.A.N."/>
            <person name="Phadnis S."/>
            <person name="Ravikumar R.L."/>
            <person name="Schlapbach R."/>
            <person name="Sreeman S.M."/>
            <person name="Shimizu K.K."/>
        </authorList>
    </citation>
    <scope>NUCLEOTIDE SEQUENCE</scope>
</reference>
<evidence type="ECO:0000259" key="1">
    <source>
        <dbReference type="PROSITE" id="PS50181"/>
    </source>
</evidence>
<evidence type="ECO:0000313" key="3">
    <source>
        <dbReference type="Proteomes" id="UP001054889"/>
    </source>
</evidence>
<reference evidence="2" key="2">
    <citation type="submission" date="2021-12" db="EMBL/GenBank/DDBJ databases">
        <title>Resequencing data analysis of finger millet.</title>
        <authorList>
            <person name="Hatakeyama M."/>
            <person name="Aluri S."/>
            <person name="Balachadran M.T."/>
            <person name="Sivarajan S.R."/>
            <person name="Poveda L."/>
            <person name="Shimizu-Inatsugi R."/>
            <person name="Schlapbach R."/>
            <person name="Sreeman S.M."/>
            <person name="Shimizu K.K."/>
        </authorList>
    </citation>
    <scope>NUCLEOTIDE SEQUENCE</scope>
</reference>
<gene>
    <name evidence="2" type="primary">gb26789</name>
    <name evidence="2" type="ORF">PR202_gb26789</name>
</gene>
<dbReference type="PANTHER" id="PTHR32153">
    <property type="entry name" value="OJ000223_09.16 PROTEIN"/>
    <property type="match status" value="1"/>
</dbReference>
<dbReference type="EMBL" id="BQKI01000095">
    <property type="protein sequence ID" value="GJN37800.1"/>
    <property type="molecule type" value="Genomic_DNA"/>
</dbReference>
<evidence type="ECO:0000313" key="2">
    <source>
        <dbReference type="EMBL" id="GJN37800.1"/>
    </source>
</evidence>
<dbReference type="InterPro" id="IPR001810">
    <property type="entry name" value="F-box_dom"/>
</dbReference>
<dbReference type="Gene3D" id="1.20.1280.50">
    <property type="match status" value="1"/>
</dbReference>
<comment type="caution">
    <text evidence="2">The sequence shown here is derived from an EMBL/GenBank/DDBJ whole genome shotgun (WGS) entry which is preliminary data.</text>
</comment>
<dbReference type="InterPro" id="IPR044997">
    <property type="entry name" value="F-box_plant"/>
</dbReference>
<feature type="domain" description="F-box" evidence="1">
    <location>
        <begin position="43"/>
        <end position="94"/>
    </location>
</feature>